<proteinExistence type="predicted"/>
<dbReference type="EMBL" id="GGEC01042765">
    <property type="protein sequence ID" value="MBX23249.1"/>
    <property type="molecule type" value="Transcribed_RNA"/>
</dbReference>
<dbReference type="AlphaFoldDB" id="A0A2P2LZ68"/>
<evidence type="ECO:0000256" key="1">
    <source>
        <dbReference type="SAM" id="Phobius"/>
    </source>
</evidence>
<reference evidence="2" key="1">
    <citation type="submission" date="2018-02" db="EMBL/GenBank/DDBJ databases">
        <title>Rhizophora mucronata_Transcriptome.</title>
        <authorList>
            <person name="Meera S.P."/>
            <person name="Sreeshan A."/>
            <person name="Augustine A."/>
        </authorList>
    </citation>
    <scope>NUCLEOTIDE SEQUENCE</scope>
    <source>
        <tissue evidence="2">Leaf</tissue>
    </source>
</reference>
<accession>A0A2P2LZ68</accession>
<keyword evidence="1" id="KW-0812">Transmembrane</keyword>
<protein>
    <submittedName>
        <fullName evidence="2">DNA topoisomerase family protein</fullName>
    </submittedName>
</protein>
<keyword evidence="1" id="KW-1133">Transmembrane helix</keyword>
<feature type="transmembrane region" description="Helical" evidence="1">
    <location>
        <begin position="6"/>
        <end position="28"/>
    </location>
</feature>
<name>A0A2P2LZ68_RHIMU</name>
<sequence>MITNNGNLLICLLINYYFFCKITIFSFFI</sequence>
<organism evidence="2">
    <name type="scientific">Rhizophora mucronata</name>
    <name type="common">Asiatic mangrove</name>
    <dbReference type="NCBI Taxonomy" id="61149"/>
    <lineage>
        <taxon>Eukaryota</taxon>
        <taxon>Viridiplantae</taxon>
        <taxon>Streptophyta</taxon>
        <taxon>Embryophyta</taxon>
        <taxon>Tracheophyta</taxon>
        <taxon>Spermatophyta</taxon>
        <taxon>Magnoliopsida</taxon>
        <taxon>eudicotyledons</taxon>
        <taxon>Gunneridae</taxon>
        <taxon>Pentapetalae</taxon>
        <taxon>rosids</taxon>
        <taxon>fabids</taxon>
        <taxon>Malpighiales</taxon>
        <taxon>Rhizophoraceae</taxon>
        <taxon>Rhizophora</taxon>
    </lineage>
</organism>
<dbReference type="GO" id="GO:0016853">
    <property type="term" value="F:isomerase activity"/>
    <property type="evidence" value="ECO:0007669"/>
    <property type="project" value="UniProtKB-KW"/>
</dbReference>
<evidence type="ECO:0000313" key="2">
    <source>
        <dbReference type="EMBL" id="MBX23249.1"/>
    </source>
</evidence>
<keyword evidence="2" id="KW-0413">Isomerase</keyword>
<keyword evidence="1" id="KW-0472">Membrane</keyword>